<reference evidence="4" key="2">
    <citation type="journal article" date="2014" name="Nat. Commun.">
        <title>The cavefish genome reveals candidate genes for eye loss.</title>
        <authorList>
            <person name="McGaugh S.E."/>
            <person name="Gross J.B."/>
            <person name="Aken B."/>
            <person name="Blin M."/>
            <person name="Borowsky R."/>
            <person name="Chalopin D."/>
            <person name="Hinaux H."/>
            <person name="Jeffery W.R."/>
            <person name="Keene A."/>
            <person name="Ma L."/>
            <person name="Minx P."/>
            <person name="Murphy D."/>
            <person name="O'Quin K.E."/>
            <person name="Retaux S."/>
            <person name="Rohner N."/>
            <person name="Searle S.M."/>
            <person name="Stahl B.A."/>
            <person name="Tabin C."/>
            <person name="Volff J.N."/>
            <person name="Yoshizawa M."/>
            <person name="Warren W.C."/>
        </authorList>
    </citation>
    <scope>NUCLEOTIDE SEQUENCE [LARGE SCALE GENOMIC DNA]</scope>
    <source>
        <strain evidence="4">female</strain>
    </source>
</reference>
<reference evidence="3" key="3">
    <citation type="submission" date="2025-08" db="UniProtKB">
        <authorList>
            <consortium name="Ensembl"/>
        </authorList>
    </citation>
    <scope>IDENTIFICATION</scope>
</reference>
<dbReference type="GO" id="GO:0005802">
    <property type="term" value="C:trans-Golgi network"/>
    <property type="evidence" value="ECO:0007669"/>
    <property type="project" value="TreeGrafter"/>
</dbReference>
<keyword evidence="1" id="KW-1133">Transmembrane helix</keyword>
<evidence type="ECO:0000256" key="2">
    <source>
        <dbReference type="SAM" id="SignalP"/>
    </source>
</evidence>
<proteinExistence type="predicted"/>
<name>A0A3B1K3J3_ASTMX</name>
<accession>A0A3B1K3J3</accession>
<reference evidence="4" key="1">
    <citation type="submission" date="2013-03" db="EMBL/GenBank/DDBJ databases">
        <authorList>
            <person name="Jeffery W."/>
            <person name="Warren W."/>
            <person name="Wilson R.K."/>
        </authorList>
    </citation>
    <scope>NUCLEOTIDE SEQUENCE</scope>
    <source>
        <strain evidence="4">female</strain>
    </source>
</reference>
<protein>
    <submittedName>
        <fullName evidence="3">Uncharacterized LOC111192733</fullName>
    </submittedName>
</protein>
<dbReference type="PANTHER" id="PTHR15071">
    <property type="entry name" value="MANNOSE-6-PHOSPHATE RECEPTOR FAMILY MEMBER"/>
    <property type="match status" value="1"/>
</dbReference>
<feature type="chain" id="PRO_5017421364" evidence="2">
    <location>
        <begin position="20"/>
        <end position="274"/>
    </location>
</feature>
<dbReference type="InParanoid" id="A0A3B1K3J3"/>
<dbReference type="Ensembl" id="ENSAMXT00000045342.1">
    <property type="protein sequence ID" value="ENSAMXP00000048204.1"/>
    <property type="gene ID" value="ENSAMXG00000029716.1"/>
</dbReference>
<sequence length="274" mass="30401">MGRPAALLVLCVCWGQCVLLSVSQLLSPSVSLASVRRRTGCIKVNQCKCILWDGSGLIDLQSLGDAQGFLERTRHVPHEDPPQDTEVLLSFSPCLPFSEPEEFPVTDCTDVAACLILRSKTHTNRYVNYGRHEGNKFHYNESTKTLSVFYLASSSHSEAQTVVHYHCSTNRSISYSLSFSLAPPLQIRVESPCCCPNACTLLDVGPGTIFLIILCLSITAYFFLGSCALRPFRSSSGVQIVPEDSVWCMPCYQLTDRPSGTKRRRHCSLREETL</sequence>
<feature type="transmembrane region" description="Helical" evidence="1">
    <location>
        <begin position="204"/>
        <end position="224"/>
    </location>
</feature>
<reference evidence="3" key="4">
    <citation type="submission" date="2025-09" db="UniProtKB">
        <authorList>
            <consortium name="Ensembl"/>
        </authorList>
    </citation>
    <scope>IDENTIFICATION</scope>
</reference>
<dbReference type="GeneTree" id="ENSGT00990000204366"/>
<feature type="signal peptide" evidence="2">
    <location>
        <begin position="1"/>
        <end position="19"/>
    </location>
</feature>
<keyword evidence="4" id="KW-1185">Reference proteome</keyword>
<keyword evidence="1" id="KW-0812">Transmembrane</keyword>
<dbReference type="Bgee" id="ENSAMXG00000029716">
    <property type="expression patterns" value="Expressed in heart and 11 other cell types or tissues"/>
</dbReference>
<keyword evidence="2" id="KW-0732">Signal</keyword>
<evidence type="ECO:0000313" key="4">
    <source>
        <dbReference type="Proteomes" id="UP000018467"/>
    </source>
</evidence>
<evidence type="ECO:0000256" key="1">
    <source>
        <dbReference type="SAM" id="Phobius"/>
    </source>
</evidence>
<dbReference type="Proteomes" id="UP000018467">
    <property type="component" value="Unassembled WGS sequence"/>
</dbReference>
<dbReference type="AlphaFoldDB" id="A0A3B1K3J3"/>
<evidence type="ECO:0000313" key="3">
    <source>
        <dbReference type="Ensembl" id="ENSAMXP00000048204.1"/>
    </source>
</evidence>
<dbReference type="PANTHER" id="PTHR15071:SF34">
    <property type="entry name" value="MRH DOMAIN-CONTAINING PROTEIN"/>
    <property type="match status" value="1"/>
</dbReference>
<keyword evidence="1" id="KW-0472">Membrane</keyword>
<organism evidence="3 4">
    <name type="scientific">Astyanax mexicanus</name>
    <name type="common">Blind cave fish</name>
    <name type="synonym">Astyanax fasciatus mexicanus</name>
    <dbReference type="NCBI Taxonomy" id="7994"/>
    <lineage>
        <taxon>Eukaryota</taxon>
        <taxon>Metazoa</taxon>
        <taxon>Chordata</taxon>
        <taxon>Craniata</taxon>
        <taxon>Vertebrata</taxon>
        <taxon>Euteleostomi</taxon>
        <taxon>Actinopterygii</taxon>
        <taxon>Neopterygii</taxon>
        <taxon>Teleostei</taxon>
        <taxon>Ostariophysi</taxon>
        <taxon>Characiformes</taxon>
        <taxon>Characoidei</taxon>
        <taxon>Acestrorhamphidae</taxon>
        <taxon>Acestrorhamphinae</taxon>
        <taxon>Astyanax</taxon>
    </lineage>
</organism>